<keyword evidence="2" id="KW-1185">Reference proteome</keyword>
<accession>A0A5M6I9P4</accession>
<dbReference type="GO" id="GO:0016020">
    <property type="term" value="C:membrane"/>
    <property type="evidence" value="ECO:0007669"/>
    <property type="project" value="InterPro"/>
</dbReference>
<dbReference type="Gene3D" id="2.60.40.10">
    <property type="entry name" value="Immunoglobulins"/>
    <property type="match status" value="1"/>
</dbReference>
<protein>
    <submittedName>
        <fullName evidence="1">Uncharacterized protein</fullName>
    </submittedName>
</protein>
<dbReference type="RefSeq" id="WP_150063529.1">
    <property type="nucleotide sequence ID" value="NZ_VWPJ01000018.1"/>
</dbReference>
<dbReference type="SUPFAM" id="SSF51126">
    <property type="entry name" value="Pectin lyase-like"/>
    <property type="match status" value="1"/>
</dbReference>
<dbReference type="InterPro" id="IPR011050">
    <property type="entry name" value="Pectin_lyase_fold/virulence"/>
</dbReference>
<evidence type="ECO:0000313" key="2">
    <source>
        <dbReference type="Proteomes" id="UP000324065"/>
    </source>
</evidence>
<feature type="non-terminal residue" evidence="1">
    <location>
        <position position="941"/>
    </location>
</feature>
<dbReference type="SUPFAM" id="SSF49313">
    <property type="entry name" value="Cadherin-like"/>
    <property type="match status" value="1"/>
</dbReference>
<evidence type="ECO:0000313" key="1">
    <source>
        <dbReference type="EMBL" id="KAA5604439.1"/>
    </source>
</evidence>
<comment type="caution">
    <text evidence="1">The sequence shown here is derived from an EMBL/GenBank/DDBJ whole genome shotgun (WGS) entry which is preliminary data.</text>
</comment>
<sequence length="941" mass="97511">MLGFGFNVSAAAVLATHAPIEIVAPTLGEALADVAIDGTSSLMVETTPAFKGLLLTYALVLAPAWMTINEDTGRITGIAPNRDATGVVTVRATNRAGSVEIMFNYAIMAIDIVAPSGHTLRTGAPRYGASTAVAVEVMLENVEIGAAWRLHVSSAGGGDPIVLTGTTAAANEIFDIDVSSLSSGLLTLSIVVKDAAGNEALPVTTTTMLDKVGPSLVTLVAEARDSTTFSWTASASETGTLRWVAIPDDAMTPSVEEVLSGQAAGGLAPLASGSAVLTTGSNTGFGTGLPFGRSVVLAFAARDDVDNASALVTTVSVVMPPPPPPPPQLVDQDVNMGALTRSDGGVRLSSALVNKGGPIEGWTLSGVDADAYRIDGERLYPASTGGVADGHVLTITATGPGGSNSATVTIIAVGAMARAYSVASVNAASAAYGAARGGDSVLFAGGLYLMADGGRISRSGAPSEASRENPVIIGAHPQQEVQLTGVRLDPGDAGPNTSLFTTFRGLSFVDDLTGDAVGRPSLLEIEGWDVSVESCLFISNWQENTAPNARVAIRTMSRADRLRVVDCEFDGCLQGINFEGYDVYFSYLVMRRILMDGIFAGICSRTTIENCAIVDKALSYVAIDVTSIRPNPNNPAKTDLVLTSAADLGRAKGWTLYGLSDGAGALEGWFVGDNYTLNGDTLTISYDSSDLPLNATCVIQGDTGKYGDCIQFASRDVGQQDDVTIQGCFLGRGLGPKYVSGGRGIYGGLTDKAIQLRKRWRIVNNLIVVARICGLSVDDVQDSTIRHNTVLNPLGALPRDGVSDARIMIGGEISANNVVIDNIANGISAPADTILSNNITLPLDRDFEPTVADIAAYQSVFRGPIPVTNGGLDPKVYRPKSGLTAGWGAVEPARVDLVVEGVVQPAATFSRASSAILWDGAAFQAVGPDVPRIEAGALLIE</sequence>
<dbReference type="AlphaFoldDB" id="A0A5M6I9P4"/>
<name>A0A5M6I9P4_9PROT</name>
<dbReference type="Gene3D" id="2.160.20.10">
    <property type="entry name" value="Single-stranded right-handed beta-helix, Pectin lyase-like"/>
    <property type="match status" value="1"/>
</dbReference>
<organism evidence="1 2">
    <name type="scientific">Roseospira marina</name>
    <dbReference type="NCBI Taxonomy" id="140057"/>
    <lineage>
        <taxon>Bacteria</taxon>
        <taxon>Pseudomonadati</taxon>
        <taxon>Pseudomonadota</taxon>
        <taxon>Alphaproteobacteria</taxon>
        <taxon>Rhodospirillales</taxon>
        <taxon>Rhodospirillaceae</taxon>
        <taxon>Roseospira</taxon>
    </lineage>
</organism>
<reference evidence="1 2" key="1">
    <citation type="submission" date="2019-09" db="EMBL/GenBank/DDBJ databases">
        <title>Genome sequence of Roseospira marina, one of the more divergent members of the non-sulfur purple photosynthetic bacterial family, the Rhodospirillaceae.</title>
        <authorList>
            <person name="Meyer T."/>
            <person name="Kyndt J."/>
        </authorList>
    </citation>
    <scope>NUCLEOTIDE SEQUENCE [LARGE SCALE GENOMIC DNA]</scope>
    <source>
        <strain evidence="1 2">DSM 15113</strain>
    </source>
</reference>
<dbReference type="InterPro" id="IPR012334">
    <property type="entry name" value="Pectin_lyas_fold"/>
</dbReference>
<dbReference type="GO" id="GO:0005509">
    <property type="term" value="F:calcium ion binding"/>
    <property type="evidence" value="ECO:0007669"/>
    <property type="project" value="InterPro"/>
</dbReference>
<dbReference type="Proteomes" id="UP000324065">
    <property type="component" value="Unassembled WGS sequence"/>
</dbReference>
<dbReference type="Pfam" id="PF05345">
    <property type="entry name" value="He_PIG"/>
    <property type="match status" value="1"/>
</dbReference>
<dbReference type="InterPro" id="IPR013783">
    <property type="entry name" value="Ig-like_fold"/>
</dbReference>
<dbReference type="OrthoDB" id="9773411at2"/>
<dbReference type="EMBL" id="VWPJ01000018">
    <property type="protein sequence ID" value="KAA5604439.1"/>
    <property type="molecule type" value="Genomic_DNA"/>
</dbReference>
<dbReference type="InterPro" id="IPR015919">
    <property type="entry name" value="Cadherin-like_sf"/>
</dbReference>
<proteinExistence type="predicted"/>
<gene>
    <name evidence="1" type="ORF">F1188_16405</name>
</gene>